<keyword evidence="1" id="KW-0732">Signal</keyword>
<evidence type="ECO:0008006" key="4">
    <source>
        <dbReference type="Google" id="ProtNLM"/>
    </source>
</evidence>
<dbReference type="AlphaFoldDB" id="A0A318EEV9"/>
<feature type="chain" id="PRO_5016372207" description="Outer membrane protein with beta-barrel domain" evidence="1">
    <location>
        <begin position="24"/>
        <end position="207"/>
    </location>
</feature>
<dbReference type="Proteomes" id="UP000248330">
    <property type="component" value="Unassembled WGS sequence"/>
</dbReference>
<comment type="caution">
    <text evidence="2">The sequence shown here is derived from an EMBL/GenBank/DDBJ whole genome shotgun (WGS) entry which is preliminary data.</text>
</comment>
<feature type="signal peptide" evidence="1">
    <location>
        <begin position="1"/>
        <end position="23"/>
    </location>
</feature>
<organism evidence="2 3">
    <name type="scientific">Sinimarinibacterium flocculans</name>
    <dbReference type="NCBI Taxonomy" id="985250"/>
    <lineage>
        <taxon>Bacteria</taxon>
        <taxon>Pseudomonadati</taxon>
        <taxon>Pseudomonadota</taxon>
        <taxon>Gammaproteobacteria</taxon>
        <taxon>Nevskiales</taxon>
        <taxon>Nevskiaceae</taxon>
        <taxon>Sinimarinibacterium</taxon>
    </lineage>
</organism>
<reference evidence="2 3" key="1">
    <citation type="submission" date="2018-04" db="EMBL/GenBank/DDBJ databases">
        <title>Genomic Encyclopedia of Type Strains, Phase IV (KMG-IV): sequencing the most valuable type-strain genomes for metagenomic binning, comparative biology and taxonomic classification.</title>
        <authorList>
            <person name="Goeker M."/>
        </authorList>
    </citation>
    <scope>NUCLEOTIDE SEQUENCE [LARGE SCALE GENOMIC DNA]</scope>
    <source>
        <strain evidence="2 3">DSM 104150</strain>
    </source>
</reference>
<dbReference type="EMBL" id="QICN01000002">
    <property type="protein sequence ID" value="PXV70582.1"/>
    <property type="molecule type" value="Genomic_DNA"/>
</dbReference>
<accession>A0A318EEV9</accession>
<dbReference type="RefSeq" id="WP_110264233.1">
    <property type="nucleotide sequence ID" value="NZ_CAKZQT010000013.1"/>
</dbReference>
<evidence type="ECO:0000256" key="1">
    <source>
        <dbReference type="SAM" id="SignalP"/>
    </source>
</evidence>
<gene>
    <name evidence="2" type="ORF">C8D93_102441</name>
</gene>
<evidence type="ECO:0000313" key="3">
    <source>
        <dbReference type="Proteomes" id="UP000248330"/>
    </source>
</evidence>
<evidence type="ECO:0000313" key="2">
    <source>
        <dbReference type="EMBL" id="PXV70582.1"/>
    </source>
</evidence>
<keyword evidence="3" id="KW-1185">Reference proteome</keyword>
<name>A0A318EEV9_9GAMM</name>
<sequence length="207" mass="22353">MPHAFRLAAVALAAGVLSPAAVANDKFQRIEFFGSYAQLESDGIAEDFDGIGGGLRVVGGQRVGFFGDFQGEYVPTEIDGGGADLDFENYRAGAGWGFPAGPVGFFQVKAEYVSLRTKLESGGVEVKENGYGVHLQFEQDLAYDFGVHASLGYLDVDDADGTEYVIGFHWVPDVFGFFAQLRWDDLNVDGGGELEIQTVRAGFRVPF</sequence>
<protein>
    <recommendedName>
        <fullName evidence="4">Outer membrane protein with beta-barrel domain</fullName>
    </recommendedName>
</protein>
<proteinExistence type="predicted"/>
<dbReference type="OrthoDB" id="9928810at2"/>